<dbReference type="SUPFAM" id="SSF53613">
    <property type="entry name" value="Ribokinase-like"/>
    <property type="match status" value="1"/>
</dbReference>
<dbReference type="AlphaFoldDB" id="A0A1I5QAD3"/>
<dbReference type="InterPro" id="IPR002173">
    <property type="entry name" value="Carboh/pur_kinase_PfkB_CS"/>
</dbReference>
<dbReference type="Pfam" id="PF00294">
    <property type="entry name" value="PfkB"/>
    <property type="match status" value="1"/>
</dbReference>
<dbReference type="GO" id="GO:0042840">
    <property type="term" value="P:D-glucuronate catabolic process"/>
    <property type="evidence" value="ECO:0007669"/>
    <property type="project" value="TreeGrafter"/>
</dbReference>
<dbReference type="STRING" id="441119.SAMN04488047_106140"/>
<evidence type="ECO:0000256" key="2">
    <source>
        <dbReference type="ARBA" id="ARBA00022679"/>
    </source>
</evidence>
<dbReference type="PANTHER" id="PTHR43085">
    <property type="entry name" value="HEXOKINASE FAMILY MEMBER"/>
    <property type="match status" value="1"/>
</dbReference>
<evidence type="ECO:0000313" key="5">
    <source>
        <dbReference type="EMBL" id="SFP43087.1"/>
    </source>
</evidence>
<dbReference type="CDD" id="cd01166">
    <property type="entry name" value="KdgK"/>
    <property type="match status" value="1"/>
</dbReference>
<keyword evidence="6" id="KW-1185">Reference proteome</keyword>
<gene>
    <name evidence="5" type="ORF">SAMN04488047_106140</name>
</gene>
<dbReference type="GO" id="GO:0005829">
    <property type="term" value="C:cytosol"/>
    <property type="evidence" value="ECO:0007669"/>
    <property type="project" value="TreeGrafter"/>
</dbReference>
<dbReference type="PROSITE" id="PS00584">
    <property type="entry name" value="PFKB_KINASES_2"/>
    <property type="match status" value="1"/>
</dbReference>
<evidence type="ECO:0000256" key="3">
    <source>
        <dbReference type="ARBA" id="ARBA00022777"/>
    </source>
</evidence>
<dbReference type="GO" id="GO:0019698">
    <property type="term" value="P:D-galacturonate catabolic process"/>
    <property type="evidence" value="ECO:0007669"/>
    <property type="project" value="TreeGrafter"/>
</dbReference>
<dbReference type="InterPro" id="IPR050306">
    <property type="entry name" value="PfkB_Carbo_kinase"/>
</dbReference>
<dbReference type="Gene3D" id="3.40.1190.20">
    <property type="match status" value="1"/>
</dbReference>
<feature type="domain" description="Carbohydrate kinase PfkB" evidence="4">
    <location>
        <begin position="8"/>
        <end position="296"/>
    </location>
</feature>
<keyword evidence="3 5" id="KW-0418">Kinase</keyword>
<dbReference type="EMBL" id="FOXA01000006">
    <property type="protein sequence ID" value="SFP43087.1"/>
    <property type="molecule type" value="Genomic_DNA"/>
</dbReference>
<evidence type="ECO:0000259" key="4">
    <source>
        <dbReference type="Pfam" id="PF00294"/>
    </source>
</evidence>
<keyword evidence="2" id="KW-0808">Transferase</keyword>
<name>A0A1I5QAD3_9RHOB</name>
<dbReference type="RefSeq" id="WP_093420978.1">
    <property type="nucleotide sequence ID" value="NZ_FOXA01000006.1"/>
</dbReference>
<protein>
    <submittedName>
        <fullName evidence="5">2-keto-3-deoxygluconate kinase</fullName>
    </submittedName>
</protein>
<dbReference type="OrthoDB" id="9776822at2"/>
<dbReference type="InterPro" id="IPR011611">
    <property type="entry name" value="PfkB_dom"/>
</dbReference>
<comment type="similarity">
    <text evidence="1">Belongs to the carbohydrate kinase PfkB family.</text>
</comment>
<accession>A0A1I5QAD3</accession>
<organism evidence="5 6">
    <name type="scientific">Tranquillimonas alkanivorans</name>
    <dbReference type="NCBI Taxonomy" id="441119"/>
    <lineage>
        <taxon>Bacteria</taxon>
        <taxon>Pseudomonadati</taxon>
        <taxon>Pseudomonadota</taxon>
        <taxon>Alphaproteobacteria</taxon>
        <taxon>Rhodobacterales</taxon>
        <taxon>Roseobacteraceae</taxon>
        <taxon>Tranquillimonas</taxon>
    </lineage>
</organism>
<dbReference type="GO" id="GO:0006974">
    <property type="term" value="P:DNA damage response"/>
    <property type="evidence" value="ECO:0007669"/>
    <property type="project" value="TreeGrafter"/>
</dbReference>
<sequence length="301" mass="32757">MTQTFLSLGECMVELAPAGDGLFRMGFAGDTFNTAYYARKLLPDDWRVAYGTCVGDDAVSDDMLAMMQGYGIDTGAIRRLHDRTVGLYTIQLKDGERSFSYWRGQSAAKTLADDPAWLAGVLAEADVIFISGITLAILSPDARRRLCAGLQKAREGRMTVFDTNLRPRLWRDEAEMRAGMTLGARASDVVLPSFDEEQSLYGDITPEDTIARYRELGAKLVVVKNGPAALHVWSAETGEHVFHPEPVAQVVDTTAAGDSFDAGFLSVHLTGGSLENAVRRGMTVAARVVSQRGALVELEED</sequence>
<dbReference type="Proteomes" id="UP000199356">
    <property type="component" value="Unassembled WGS sequence"/>
</dbReference>
<proteinExistence type="inferred from homology"/>
<evidence type="ECO:0000313" key="6">
    <source>
        <dbReference type="Proteomes" id="UP000199356"/>
    </source>
</evidence>
<dbReference type="GO" id="GO:0008673">
    <property type="term" value="F:2-dehydro-3-deoxygluconokinase activity"/>
    <property type="evidence" value="ECO:0007669"/>
    <property type="project" value="TreeGrafter"/>
</dbReference>
<evidence type="ECO:0000256" key="1">
    <source>
        <dbReference type="ARBA" id="ARBA00010688"/>
    </source>
</evidence>
<dbReference type="PANTHER" id="PTHR43085:SF15">
    <property type="entry name" value="2-DEHYDRO-3-DEOXYGLUCONOKINASE"/>
    <property type="match status" value="1"/>
</dbReference>
<reference evidence="5 6" key="1">
    <citation type="submission" date="2016-10" db="EMBL/GenBank/DDBJ databases">
        <authorList>
            <person name="de Groot N.N."/>
        </authorList>
    </citation>
    <scope>NUCLEOTIDE SEQUENCE [LARGE SCALE GENOMIC DNA]</scope>
    <source>
        <strain evidence="5 6">DSM 19547</strain>
    </source>
</reference>
<dbReference type="InterPro" id="IPR029056">
    <property type="entry name" value="Ribokinase-like"/>
</dbReference>